<evidence type="ECO:0000256" key="8">
    <source>
        <dbReference type="ARBA" id="ARBA00020592"/>
    </source>
</evidence>
<dbReference type="PROSITE" id="PS51698">
    <property type="entry name" value="U_BOX"/>
    <property type="match status" value="1"/>
</dbReference>
<dbReference type="FunFam" id="3.30.40.10:FF:000079">
    <property type="entry name" value="Peptidyl-prolyl cis-trans isomerase 2"/>
    <property type="match status" value="1"/>
</dbReference>
<dbReference type="EC" id="5.2.1.8" evidence="7"/>
<evidence type="ECO:0000256" key="13">
    <source>
        <dbReference type="ARBA" id="ARBA00023242"/>
    </source>
</evidence>
<keyword evidence="13" id="KW-0539">Nucleus</keyword>
<dbReference type="PROSITE" id="PS50072">
    <property type="entry name" value="CSA_PPIASE_2"/>
    <property type="match status" value="1"/>
</dbReference>
<comment type="function">
    <text evidence="3">May catalyze the cis-trans isomerization of proline imidic peptide bonds in oligopeptides thereby assisting the folding of proteins. May also function as a chaperone, playing a role in intracellular transport of proteins. May also have a protein ubiquitin ligase activity acting as an E3 ubiquitin protein ligase or as a ubiquitin-ubiquitin ligase promoting elongation of ubiquitin chains on proteins.</text>
</comment>
<dbReference type="InterPro" id="IPR003613">
    <property type="entry name" value="Ubox_domain"/>
</dbReference>
<protein>
    <recommendedName>
        <fullName evidence="8">Peptidyl-prolyl cis-trans isomerase-like 2</fullName>
        <ecNumber evidence="6">2.3.2.27</ecNumber>
        <ecNumber evidence="7">5.2.1.8</ecNumber>
    </recommendedName>
    <alternativeName>
        <fullName evidence="14">Cyclophilin-60</fullName>
    </alternativeName>
    <alternativeName>
        <fullName evidence="15">Cyclophilin-like protein Cyp-60</fullName>
    </alternativeName>
    <alternativeName>
        <fullName evidence="16">RING-type E3 ubiquitin transferase isomerase-like 2</fullName>
    </alternativeName>
</protein>
<dbReference type="InterPro" id="IPR026951">
    <property type="entry name" value="PPIL2_U-box_dom"/>
</dbReference>
<evidence type="ECO:0000256" key="7">
    <source>
        <dbReference type="ARBA" id="ARBA00013194"/>
    </source>
</evidence>
<keyword evidence="21" id="KW-1185">Reference proteome</keyword>
<comment type="subcellular location">
    <subcellularLocation>
        <location evidence="4">Nucleus</location>
    </subcellularLocation>
</comment>
<dbReference type="InterPro" id="IPR002130">
    <property type="entry name" value="Cyclophilin-type_PPIase_dom"/>
</dbReference>
<dbReference type="Gene3D" id="3.30.40.10">
    <property type="entry name" value="Zinc/RING finger domain, C3HC4 (zinc finger)"/>
    <property type="match status" value="1"/>
</dbReference>
<evidence type="ECO:0000313" key="21">
    <source>
        <dbReference type="Proteomes" id="UP000319160"/>
    </source>
</evidence>
<dbReference type="InterPro" id="IPR020892">
    <property type="entry name" value="Cyclophilin-type_PPIase_CS"/>
</dbReference>
<dbReference type="SUPFAM" id="SSF50891">
    <property type="entry name" value="Cyclophilin-like"/>
    <property type="match status" value="1"/>
</dbReference>
<dbReference type="CDD" id="cd01923">
    <property type="entry name" value="cyclophilin_RING"/>
    <property type="match status" value="1"/>
</dbReference>
<comment type="similarity">
    <text evidence="5">Belongs to the cyclophilin-type PPIase family. PPIL2 subfamily.</text>
</comment>
<accession>A0A553I3F0</accession>
<dbReference type="InterPro" id="IPR029000">
    <property type="entry name" value="Cyclophilin-like_dom_sf"/>
</dbReference>
<evidence type="ECO:0000313" key="20">
    <source>
        <dbReference type="EMBL" id="TRX94739.1"/>
    </source>
</evidence>
<dbReference type="Pfam" id="PF00160">
    <property type="entry name" value="Pro_isomerase"/>
    <property type="match status" value="1"/>
</dbReference>
<keyword evidence="12" id="KW-0413">Isomerase</keyword>
<dbReference type="PANTHER" id="PTHR45625">
    <property type="entry name" value="PEPTIDYL-PROLYL CIS-TRANS ISOMERASE-RELATED"/>
    <property type="match status" value="1"/>
</dbReference>
<evidence type="ECO:0000256" key="3">
    <source>
        <dbReference type="ARBA" id="ARBA00003697"/>
    </source>
</evidence>
<dbReference type="AlphaFoldDB" id="A0A553I3F0"/>
<evidence type="ECO:0000256" key="1">
    <source>
        <dbReference type="ARBA" id="ARBA00000900"/>
    </source>
</evidence>
<dbReference type="PRINTS" id="PR00153">
    <property type="entry name" value="CSAPPISMRASE"/>
</dbReference>
<dbReference type="EC" id="2.3.2.27" evidence="6"/>
<gene>
    <name evidence="20" type="ORF">FHL15_004200</name>
</gene>
<dbReference type="CDD" id="cd16663">
    <property type="entry name" value="RING-Ubox_PPIL2"/>
    <property type="match status" value="1"/>
</dbReference>
<dbReference type="PROSITE" id="PS00170">
    <property type="entry name" value="CSA_PPIASE_1"/>
    <property type="match status" value="1"/>
</dbReference>
<evidence type="ECO:0000256" key="16">
    <source>
        <dbReference type="ARBA" id="ARBA00033051"/>
    </source>
</evidence>
<proteinExistence type="inferred from homology"/>
<dbReference type="SMART" id="SM00504">
    <property type="entry name" value="Ubox"/>
    <property type="match status" value="1"/>
</dbReference>
<dbReference type="STRING" id="2512241.A0A553I3F0"/>
<feature type="domain" description="PPIase cyclophilin-type" evidence="18">
    <location>
        <begin position="325"/>
        <end position="472"/>
    </location>
</feature>
<dbReference type="InterPro" id="IPR044666">
    <property type="entry name" value="Cyclophilin_A-like"/>
</dbReference>
<evidence type="ECO:0000256" key="9">
    <source>
        <dbReference type="ARBA" id="ARBA00022679"/>
    </source>
</evidence>
<evidence type="ECO:0000256" key="6">
    <source>
        <dbReference type="ARBA" id="ARBA00012483"/>
    </source>
</evidence>
<dbReference type="GO" id="GO:0061630">
    <property type="term" value="F:ubiquitin protein ligase activity"/>
    <property type="evidence" value="ECO:0007669"/>
    <property type="project" value="UniProtKB-EC"/>
</dbReference>
<comment type="caution">
    <text evidence="20">The sequence shown here is derived from an EMBL/GenBank/DDBJ whole genome shotgun (WGS) entry which is preliminary data.</text>
</comment>
<evidence type="ECO:0000256" key="11">
    <source>
        <dbReference type="ARBA" id="ARBA00023110"/>
    </source>
</evidence>
<dbReference type="GO" id="GO:0003755">
    <property type="term" value="F:peptidyl-prolyl cis-trans isomerase activity"/>
    <property type="evidence" value="ECO:0007669"/>
    <property type="project" value="UniProtKB-KW"/>
</dbReference>
<name>A0A553I3F0_9PEZI</name>
<feature type="compositionally biased region" description="Basic and acidic residues" evidence="17">
    <location>
        <begin position="235"/>
        <end position="247"/>
    </location>
</feature>
<evidence type="ECO:0000256" key="17">
    <source>
        <dbReference type="SAM" id="MobiDB-lite"/>
    </source>
</evidence>
<evidence type="ECO:0000256" key="12">
    <source>
        <dbReference type="ARBA" id="ARBA00023235"/>
    </source>
</evidence>
<feature type="domain" description="U-box" evidence="19">
    <location>
        <begin position="37"/>
        <end position="110"/>
    </location>
</feature>
<keyword evidence="9" id="KW-0808">Transferase</keyword>
<feature type="region of interest" description="Disordered" evidence="17">
    <location>
        <begin position="235"/>
        <end position="257"/>
    </location>
</feature>
<organism evidence="20 21">
    <name type="scientific">Xylaria flabelliformis</name>
    <dbReference type="NCBI Taxonomy" id="2512241"/>
    <lineage>
        <taxon>Eukaryota</taxon>
        <taxon>Fungi</taxon>
        <taxon>Dikarya</taxon>
        <taxon>Ascomycota</taxon>
        <taxon>Pezizomycotina</taxon>
        <taxon>Sordariomycetes</taxon>
        <taxon>Xylariomycetidae</taxon>
        <taxon>Xylariales</taxon>
        <taxon>Xylariaceae</taxon>
        <taxon>Xylaria</taxon>
    </lineage>
</organism>
<evidence type="ECO:0000259" key="18">
    <source>
        <dbReference type="PROSITE" id="PS50072"/>
    </source>
</evidence>
<evidence type="ECO:0000256" key="4">
    <source>
        <dbReference type="ARBA" id="ARBA00004123"/>
    </source>
</evidence>
<keyword evidence="10" id="KW-0833">Ubl conjugation pathway</keyword>
<dbReference type="OrthoDB" id="407558at2759"/>
<dbReference type="FunFam" id="2.40.100.10:FF:000014">
    <property type="entry name" value="Peptidyl-prolyl cis-trans isomerase cyp65"/>
    <property type="match status" value="1"/>
</dbReference>
<evidence type="ECO:0000256" key="15">
    <source>
        <dbReference type="ARBA" id="ARBA00030942"/>
    </source>
</evidence>
<dbReference type="InterPro" id="IPR013083">
    <property type="entry name" value="Znf_RING/FYVE/PHD"/>
</dbReference>
<dbReference type="Gene3D" id="2.40.100.10">
    <property type="entry name" value="Cyclophilin-like"/>
    <property type="match status" value="1"/>
</dbReference>
<evidence type="ECO:0000256" key="14">
    <source>
        <dbReference type="ARBA" id="ARBA00030661"/>
    </source>
</evidence>
<dbReference type="EMBL" id="VFLP01000019">
    <property type="protein sequence ID" value="TRX94739.1"/>
    <property type="molecule type" value="Genomic_DNA"/>
</dbReference>
<evidence type="ECO:0000259" key="19">
    <source>
        <dbReference type="PROSITE" id="PS51698"/>
    </source>
</evidence>
<comment type="catalytic activity">
    <reaction evidence="2">
        <text>[protein]-peptidylproline (omega=180) = [protein]-peptidylproline (omega=0)</text>
        <dbReference type="Rhea" id="RHEA:16237"/>
        <dbReference type="Rhea" id="RHEA-COMP:10747"/>
        <dbReference type="Rhea" id="RHEA-COMP:10748"/>
        <dbReference type="ChEBI" id="CHEBI:83833"/>
        <dbReference type="ChEBI" id="CHEBI:83834"/>
        <dbReference type="EC" id="5.2.1.8"/>
    </reaction>
</comment>
<evidence type="ECO:0000256" key="5">
    <source>
        <dbReference type="ARBA" id="ARBA00007930"/>
    </source>
</evidence>
<sequence>MGKGTDKLYITHSEWASSDAFSANTGSRSKATGAPFRRLPFNFCAASLQPFKNPVCTLDGTIFDAEVIAKWLEKQKTNPVDGRPLAARDLIKLNFARNADVDSKAADGTGSDGKGDLIDPVTFKVFTDNTHIVAIRHGTYANVFAYDTIERMNIKAKMWRDLVDDAEFGRSDIITLQDPQNAASRDLSQFKYIKDGEGALLTNQQEQERNEGNVNIGALGRVGDKVLRAKEAVEKARREREAGRDVNRSSTSIVKSAASSATKPSMIQDKKVAYNAAVYTTGRAAASFTSTGLTPETSGERAILTDEEYMLKPKRVKIRGYARIETNLGDLNIELYTEYAPRAVWNFTRLAQKGYYKGVNFHRNIKNFMIQGGDPSGTGRGGASIWGKNFQDEFEGPNTHDARGILSMANKGKNTNSSQFFITYRPAKHLDRKHTIFGKVVGGMDVLSKMEAVETDGSDRPLNKIFMKEVVVYLDPFEEFQKQKAERDRIDEAKAEIARTGGTEDDKMTWTGKRVRADGTVDQSSGSIGVGKYLKAARLHQSADDDIIEEDLDTWDEPAKKKPKTGGFGNFDNWLGAVSYDCHFGYSGMLFNRLWNLSAVLA</sequence>
<dbReference type="GO" id="GO:0071013">
    <property type="term" value="C:catalytic step 2 spliceosome"/>
    <property type="evidence" value="ECO:0007669"/>
    <property type="project" value="TreeGrafter"/>
</dbReference>
<dbReference type="PANTHER" id="PTHR45625:SF1">
    <property type="entry name" value="RING-TYPE E3 UBIQUITIN-PROTEIN LIGASE PPIL2"/>
    <property type="match status" value="1"/>
</dbReference>
<reference evidence="21" key="1">
    <citation type="submission" date="2019-06" db="EMBL/GenBank/DDBJ databases">
        <title>Draft genome sequence of the griseofulvin-producing fungus Xylaria cubensis strain G536.</title>
        <authorList>
            <person name="Mead M.E."/>
            <person name="Raja H.A."/>
            <person name="Steenwyk J.L."/>
            <person name="Knowles S.L."/>
            <person name="Oberlies N.H."/>
            <person name="Rokas A."/>
        </authorList>
    </citation>
    <scope>NUCLEOTIDE SEQUENCE [LARGE SCALE GENOMIC DNA]</scope>
    <source>
        <strain evidence="21">G536</strain>
    </source>
</reference>
<dbReference type="GO" id="GO:0000209">
    <property type="term" value="P:protein polyubiquitination"/>
    <property type="evidence" value="ECO:0007669"/>
    <property type="project" value="TreeGrafter"/>
</dbReference>
<evidence type="ECO:0000256" key="10">
    <source>
        <dbReference type="ARBA" id="ARBA00022786"/>
    </source>
</evidence>
<evidence type="ECO:0000256" key="2">
    <source>
        <dbReference type="ARBA" id="ARBA00000971"/>
    </source>
</evidence>
<comment type="catalytic activity">
    <reaction evidence="1">
        <text>S-ubiquitinyl-[E2 ubiquitin-conjugating enzyme]-L-cysteine + [acceptor protein]-L-lysine = [E2 ubiquitin-conjugating enzyme]-L-cysteine + N(6)-ubiquitinyl-[acceptor protein]-L-lysine.</text>
        <dbReference type="EC" id="2.3.2.27"/>
    </reaction>
</comment>
<dbReference type="Proteomes" id="UP000319160">
    <property type="component" value="Unassembled WGS sequence"/>
</dbReference>
<dbReference type="SUPFAM" id="SSF57850">
    <property type="entry name" value="RING/U-box"/>
    <property type="match status" value="1"/>
</dbReference>
<keyword evidence="11" id="KW-0697">Rotamase</keyword>
<dbReference type="GO" id="GO:0006457">
    <property type="term" value="P:protein folding"/>
    <property type="evidence" value="ECO:0007669"/>
    <property type="project" value="InterPro"/>
</dbReference>